<dbReference type="STRING" id="1789004.FEMY_16760"/>
<evidence type="ECO:0000256" key="1">
    <source>
        <dbReference type="ARBA" id="ARBA00004496"/>
    </source>
</evidence>
<dbReference type="InterPro" id="IPR049821">
    <property type="entry name" value="PolIIIA_DnaE1_PHP"/>
</dbReference>
<dbReference type="InterPro" id="IPR029460">
    <property type="entry name" value="DNAPol_HHH"/>
</dbReference>
<evidence type="ECO:0000256" key="3">
    <source>
        <dbReference type="ARBA" id="ARBA00019114"/>
    </source>
</evidence>
<dbReference type="CDD" id="cd07433">
    <property type="entry name" value="PHP_PolIIIA_DnaE1"/>
    <property type="match status" value="1"/>
</dbReference>
<dbReference type="EMBL" id="LRRD01000037">
    <property type="protein sequence ID" value="KXW57787.1"/>
    <property type="molecule type" value="Genomic_DNA"/>
</dbReference>
<protein>
    <recommendedName>
        <fullName evidence="3">DNA polymerase III subunit alpha</fullName>
        <ecNumber evidence="2">2.7.7.7</ecNumber>
    </recommendedName>
</protein>
<feature type="domain" description="Polymerase/histidinol phosphatase N-terminal" evidence="10">
    <location>
        <begin position="7"/>
        <end position="74"/>
    </location>
</feature>
<dbReference type="Gene3D" id="1.10.150.870">
    <property type="match status" value="1"/>
</dbReference>
<dbReference type="InterPro" id="IPR004013">
    <property type="entry name" value="PHP_dom"/>
</dbReference>
<keyword evidence="4" id="KW-0963">Cytoplasm</keyword>
<proteinExistence type="predicted"/>
<keyword evidence="8" id="KW-0239">DNA-directed DNA polymerase</keyword>
<dbReference type="Pfam" id="PF01336">
    <property type="entry name" value="tRNA_anti-codon"/>
    <property type="match status" value="1"/>
</dbReference>
<organism evidence="11 12">
    <name type="scientific">Ferrovum myxofaciens</name>
    <dbReference type="NCBI Taxonomy" id="416213"/>
    <lineage>
        <taxon>Bacteria</taxon>
        <taxon>Pseudomonadati</taxon>
        <taxon>Pseudomonadota</taxon>
        <taxon>Betaproteobacteria</taxon>
        <taxon>Ferrovales</taxon>
        <taxon>Ferrovaceae</taxon>
        <taxon>Ferrovum</taxon>
    </lineage>
</organism>
<evidence type="ECO:0000256" key="7">
    <source>
        <dbReference type="ARBA" id="ARBA00022705"/>
    </source>
</evidence>
<dbReference type="Gene3D" id="1.10.10.1600">
    <property type="entry name" value="Bacterial DNA polymerase III alpha subunit, thumb domain"/>
    <property type="match status" value="1"/>
</dbReference>
<dbReference type="NCBIfam" id="TIGR00594">
    <property type="entry name" value="polc"/>
    <property type="match status" value="1"/>
</dbReference>
<evidence type="ECO:0000313" key="11">
    <source>
        <dbReference type="EMBL" id="KXW57787.1"/>
    </source>
</evidence>
<evidence type="ECO:0000259" key="10">
    <source>
        <dbReference type="SMART" id="SM00481"/>
    </source>
</evidence>
<dbReference type="GO" id="GO:0003676">
    <property type="term" value="F:nucleic acid binding"/>
    <property type="evidence" value="ECO:0007669"/>
    <property type="project" value="InterPro"/>
</dbReference>
<dbReference type="InterPro" id="IPR040982">
    <property type="entry name" value="DNA_pol3_finger"/>
</dbReference>
<evidence type="ECO:0000256" key="2">
    <source>
        <dbReference type="ARBA" id="ARBA00012417"/>
    </source>
</evidence>
<dbReference type="AlphaFoldDB" id="A0A149VX39"/>
<dbReference type="InterPro" id="IPR041931">
    <property type="entry name" value="DNA_pol3_alpha_thumb_dom"/>
</dbReference>
<evidence type="ECO:0000256" key="5">
    <source>
        <dbReference type="ARBA" id="ARBA00022679"/>
    </source>
</evidence>
<dbReference type="InterPro" id="IPR011708">
    <property type="entry name" value="DNA_pol3_alpha_NTPase_dom"/>
</dbReference>
<dbReference type="Pfam" id="PF14579">
    <property type="entry name" value="HHH_6"/>
    <property type="match status" value="1"/>
</dbReference>
<evidence type="ECO:0000256" key="8">
    <source>
        <dbReference type="ARBA" id="ARBA00022932"/>
    </source>
</evidence>
<dbReference type="GO" id="GO:0006260">
    <property type="term" value="P:DNA replication"/>
    <property type="evidence" value="ECO:0007669"/>
    <property type="project" value="UniProtKB-KW"/>
</dbReference>
<evidence type="ECO:0000256" key="4">
    <source>
        <dbReference type="ARBA" id="ARBA00022490"/>
    </source>
</evidence>
<keyword evidence="12" id="KW-1185">Reference proteome</keyword>
<dbReference type="Pfam" id="PF07733">
    <property type="entry name" value="DNA_pol3_alpha"/>
    <property type="match status" value="1"/>
</dbReference>
<accession>A0A149VX39</accession>
<gene>
    <name evidence="11" type="primary">dnaE_1</name>
    <name evidence="11" type="ORF">FEMY_16760</name>
</gene>
<evidence type="ECO:0000256" key="9">
    <source>
        <dbReference type="ARBA" id="ARBA00049244"/>
    </source>
</evidence>
<dbReference type="NCBIfam" id="NF004226">
    <property type="entry name" value="PRK05673.1"/>
    <property type="match status" value="1"/>
</dbReference>
<evidence type="ECO:0000256" key="6">
    <source>
        <dbReference type="ARBA" id="ARBA00022695"/>
    </source>
</evidence>
<dbReference type="RefSeq" id="WP_082783397.1">
    <property type="nucleotide sequence ID" value="NZ_LRRD01000037.1"/>
</dbReference>
<sequence length="1153" mass="129337">MSAPPFIHLRLHSEFSISDGLVRIDEAVELARSLNMGALALTDLNNLFGWVRFYLQARKAGLKPIAGAEVWIASDEDHPHPFRIVLLARTLPGYHTLCRLLSAAWREHQAQGIAYVPLALLAQEKEGLLVLSGADQGDVGQALSAGQWDLARERALAWKTRWGDDYYLELQRIGDPMRDRLCEPTVQLAAELDIPVVATHPIQFPAREDFKAHEARVCIAEGRLLADPKRPRLFTPEQYFKSPEEMAELFRDIPAALANSVEIARRCSLELTLGKPRLPDFPTPDGITLDDFLRQQAHEGLERRLAQLYPDETLRQKETATYRERLYFECQTIVQMGFPGYFLIVADFINWSKHHGVPVGPGRGSGAGSLVAFSLGITDIDPLRYDLLFERFLNPERVSMPDFDIDFCQDGRDRVIDYVRERYGRDSVAQIATFGTMAAKAVIRDVGRVLDLPYNFVDQLAKLIPFEIGMTLAKAREQEPQINQRAAQEEEVAELLTLAESLEGLTRNVGMHAGGVLIAPGKLTDFTPLYQPEGSEAVVSQYDKDDVEKVGLVKFDFLGLRTLTILDWAVRHIQERARTPEERHFTVEQIPLDDSKTYALFGSGNTTAVFQQESRTAKDMEKRLKPDNFEDIIALMALNRPGPLQSGMVDDFILRKQGKAVAEYFHQSLEPVLRPTYGVIVYQEQVMQIAQILAGYTLGAADLLRRAMGKKDAVEMGRQRSRFIEGATTRGVGVKLATQLFDLMEKFAEYGFNKSHSAAYALISYQTAWLKTHYPAEFMAATLSGDLDDTDKVALFVADAQQNGLVILPPDINTSDYRFRPAGEKTIRYGLGSVKGTGEGAALEILRQRSGSPPEPYRSLFDFCRRTDKRSVNRRVIEALIKAGAFDTLHPNRAAALNAVESALNHGEQAQRHALQEGLFDALAESASKDPPLPPHPEWSPNEQLTQEKSVLGYYFSGHPFTHYRPQLQHWGLTPLDQLAPRAELIRVAGVVVQSRVQQTRRGRMGMVTLDDGSARVEITVFSELFDQVRPLLKEDRLLVVEGKATLDNFTQGVRLTAEQVLSLPQAQTRFARQITLEVSHSQSAKTLALLKELKPSFQPGSCAFVLRYCRPEVEASLRLPDFQLDEALWDLFRARFGETALTLDYGNRPTNE</sequence>
<dbReference type="SUPFAM" id="SSF89550">
    <property type="entry name" value="PHP domain-like"/>
    <property type="match status" value="1"/>
</dbReference>
<dbReference type="GO" id="GO:0003887">
    <property type="term" value="F:DNA-directed DNA polymerase activity"/>
    <property type="evidence" value="ECO:0007669"/>
    <property type="project" value="UniProtKB-KW"/>
</dbReference>
<dbReference type="PANTHER" id="PTHR32294:SF0">
    <property type="entry name" value="DNA POLYMERASE III SUBUNIT ALPHA"/>
    <property type="match status" value="1"/>
</dbReference>
<dbReference type="GO" id="GO:0008408">
    <property type="term" value="F:3'-5' exonuclease activity"/>
    <property type="evidence" value="ECO:0007669"/>
    <property type="project" value="InterPro"/>
</dbReference>
<dbReference type="Proteomes" id="UP000075653">
    <property type="component" value="Unassembled WGS sequence"/>
</dbReference>
<comment type="subcellular location">
    <subcellularLocation>
        <location evidence="1">Cytoplasm</location>
    </subcellularLocation>
</comment>
<name>A0A149VX39_9PROT</name>
<dbReference type="SMART" id="SM00481">
    <property type="entry name" value="POLIIIAc"/>
    <property type="match status" value="1"/>
</dbReference>
<dbReference type="EC" id="2.7.7.7" evidence="2"/>
<dbReference type="PANTHER" id="PTHR32294">
    <property type="entry name" value="DNA POLYMERASE III SUBUNIT ALPHA"/>
    <property type="match status" value="1"/>
</dbReference>
<dbReference type="Pfam" id="PF17657">
    <property type="entry name" value="DNA_pol3_finger"/>
    <property type="match status" value="1"/>
</dbReference>
<comment type="catalytic activity">
    <reaction evidence="9">
        <text>DNA(n) + a 2'-deoxyribonucleoside 5'-triphosphate = DNA(n+1) + diphosphate</text>
        <dbReference type="Rhea" id="RHEA:22508"/>
        <dbReference type="Rhea" id="RHEA-COMP:17339"/>
        <dbReference type="Rhea" id="RHEA-COMP:17340"/>
        <dbReference type="ChEBI" id="CHEBI:33019"/>
        <dbReference type="ChEBI" id="CHEBI:61560"/>
        <dbReference type="ChEBI" id="CHEBI:173112"/>
        <dbReference type="EC" id="2.7.7.7"/>
    </reaction>
</comment>
<dbReference type="GO" id="GO:0005737">
    <property type="term" value="C:cytoplasm"/>
    <property type="evidence" value="ECO:0007669"/>
    <property type="project" value="UniProtKB-SubCell"/>
</dbReference>
<comment type="caution">
    <text evidence="11">The sequence shown here is derived from an EMBL/GenBank/DDBJ whole genome shotgun (WGS) entry which is preliminary data.</text>
</comment>
<dbReference type="FunFam" id="1.10.10.1600:FF:000001">
    <property type="entry name" value="DNA polymerase III subunit alpha"/>
    <property type="match status" value="1"/>
</dbReference>
<dbReference type="InterPro" id="IPR004805">
    <property type="entry name" value="DnaE2/DnaE/PolC"/>
</dbReference>
<dbReference type="InterPro" id="IPR004365">
    <property type="entry name" value="NA-bd_OB_tRNA"/>
</dbReference>
<keyword evidence="5 11" id="KW-0808">Transferase</keyword>
<dbReference type="CDD" id="cd04485">
    <property type="entry name" value="DnaE_OBF"/>
    <property type="match status" value="1"/>
</dbReference>
<dbReference type="Pfam" id="PF02811">
    <property type="entry name" value="PHP"/>
    <property type="match status" value="1"/>
</dbReference>
<evidence type="ECO:0000313" key="12">
    <source>
        <dbReference type="Proteomes" id="UP000075653"/>
    </source>
</evidence>
<dbReference type="InterPro" id="IPR003141">
    <property type="entry name" value="Pol/His_phosphatase_N"/>
</dbReference>
<dbReference type="InterPro" id="IPR016195">
    <property type="entry name" value="Pol/histidinol_Pase-like"/>
</dbReference>
<dbReference type="PATRIC" id="fig|1789004.3.peg.1709"/>
<dbReference type="Gene3D" id="3.20.20.140">
    <property type="entry name" value="Metal-dependent hydrolases"/>
    <property type="match status" value="1"/>
</dbReference>
<keyword evidence="7" id="KW-0235">DNA replication</keyword>
<keyword evidence="6 11" id="KW-0548">Nucleotidyltransferase</keyword>
<reference evidence="11 12" key="1">
    <citation type="submission" date="2016-01" db="EMBL/GenBank/DDBJ databases">
        <title>Genome sequence of the acidophilic iron oxidising Ferrovum strain Z-31.</title>
        <authorList>
            <person name="Poehlein A."/>
            <person name="Ullrich S.R."/>
            <person name="Schloemann M."/>
            <person name="Muehling M."/>
            <person name="Daniel R."/>
        </authorList>
    </citation>
    <scope>NUCLEOTIDE SEQUENCE [LARGE SCALE GENOMIC DNA]</scope>
    <source>
        <strain evidence="11 12">Z-31</strain>
    </source>
</reference>